<evidence type="ECO:0000256" key="1">
    <source>
        <dbReference type="ARBA" id="ARBA00010990"/>
    </source>
</evidence>
<dbReference type="Proteomes" id="UP000308705">
    <property type="component" value="Unassembled WGS sequence"/>
</dbReference>
<dbReference type="GO" id="GO:0005829">
    <property type="term" value="C:cytosol"/>
    <property type="evidence" value="ECO:0007669"/>
    <property type="project" value="TreeGrafter"/>
</dbReference>
<sequence>MDVTDPFVWRVHLDQPDGARWAPLLSGSERARAAALATPVERRRFTVAHAALRAVLGGLTGLPPADLVFGAEHNGRPYLVGHPVDFNLSHSEEWALIGVAPPGLRVGVDVERVRDDLDHLAMARHLYHPAEVDHLTRAASPEEEYFRLWCAKEAYVKATGAGLAGLRNAPVTREGNATVGSSRSLRWLDVAPGYAGAVVTTAVTTAGTPAPRTG</sequence>
<dbReference type="GO" id="GO:0019878">
    <property type="term" value="P:lysine biosynthetic process via aminoadipic acid"/>
    <property type="evidence" value="ECO:0007669"/>
    <property type="project" value="TreeGrafter"/>
</dbReference>
<dbReference type="Pfam" id="PF01648">
    <property type="entry name" value="ACPS"/>
    <property type="match status" value="1"/>
</dbReference>
<comment type="similarity">
    <text evidence="1">Belongs to the P-Pant transferase superfamily. Gsp/Sfp/HetI/AcpT family.</text>
</comment>
<dbReference type="SUPFAM" id="SSF56214">
    <property type="entry name" value="4'-phosphopantetheinyl transferase"/>
    <property type="match status" value="2"/>
</dbReference>
<evidence type="ECO:0000256" key="2">
    <source>
        <dbReference type="ARBA" id="ARBA00022679"/>
    </source>
</evidence>
<dbReference type="Gene3D" id="3.90.470.20">
    <property type="entry name" value="4'-phosphopantetheinyl transferase domain"/>
    <property type="match status" value="1"/>
</dbReference>
<keyword evidence="5" id="KW-1185">Reference proteome</keyword>
<evidence type="ECO:0000313" key="4">
    <source>
        <dbReference type="EMBL" id="TKK89207.1"/>
    </source>
</evidence>
<dbReference type="OrthoDB" id="190168at2"/>
<proteinExistence type="inferred from homology"/>
<dbReference type="GO" id="GO:0000287">
    <property type="term" value="F:magnesium ion binding"/>
    <property type="evidence" value="ECO:0007669"/>
    <property type="project" value="InterPro"/>
</dbReference>
<evidence type="ECO:0000259" key="3">
    <source>
        <dbReference type="Pfam" id="PF01648"/>
    </source>
</evidence>
<dbReference type="InterPro" id="IPR037143">
    <property type="entry name" value="4-PPantetheinyl_Trfase_dom_sf"/>
</dbReference>
<dbReference type="EMBL" id="SZQA01000007">
    <property type="protein sequence ID" value="TKK89207.1"/>
    <property type="molecule type" value="Genomic_DNA"/>
</dbReference>
<protein>
    <submittedName>
        <fullName evidence="4">4'-phosphopantetheinyl transferase superfamily protein</fullName>
    </submittedName>
</protein>
<dbReference type="GO" id="GO:0008897">
    <property type="term" value="F:holo-[acyl-carrier-protein] synthase activity"/>
    <property type="evidence" value="ECO:0007669"/>
    <property type="project" value="InterPro"/>
</dbReference>
<gene>
    <name evidence="4" type="ORF">FDA94_09695</name>
</gene>
<dbReference type="InterPro" id="IPR050559">
    <property type="entry name" value="P-Pant_transferase_sf"/>
</dbReference>
<comment type="caution">
    <text evidence="4">The sequence shown here is derived from an EMBL/GenBank/DDBJ whole genome shotgun (WGS) entry which is preliminary data.</text>
</comment>
<organism evidence="4 5">
    <name type="scientific">Herbidospora galbida</name>
    <dbReference type="NCBI Taxonomy" id="2575442"/>
    <lineage>
        <taxon>Bacteria</taxon>
        <taxon>Bacillati</taxon>
        <taxon>Actinomycetota</taxon>
        <taxon>Actinomycetes</taxon>
        <taxon>Streptosporangiales</taxon>
        <taxon>Streptosporangiaceae</taxon>
        <taxon>Herbidospora</taxon>
    </lineage>
</organism>
<keyword evidence="2 4" id="KW-0808">Transferase</keyword>
<dbReference type="PANTHER" id="PTHR12215:SF10">
    <property type="entry name" value="L-AMINOADIPATE-SEMIALDEHYDE DEHYDROGENASE-PHOSPHOPANTETHEINYL TRANSFERASE"/>
    <property type="match status" value="1"/>
</dbReference>
<accession>A0A4U3MM68</accession>
<evidence type="ECO:0000313" key="5">
    <source>
        <dbReference type="Proteomes" id="UP000308705"/>
    </source>
</evidence>
<dbReference type="PANTHER" id="PTHR12215">
    <property type="entry name" value="PHOSPHOPANTETHEINE TRANSFERASE"/>
    <property type="match status" value="1"/>
</dbReference>
<reference evidence="4 5" key="1">
    <citation type="submission" date="2019-04" db="EMBL/GenBank/DDBJ databases">
        <title>Herbidospora sp. NEAU-GS14.nov., a novel actinomycete isolated from soil.</title>
        <authorList>
            <person name="Han L."/>
        </authorList>
    </citation>
    <scope>NUCLEOTIDE SEQUENCE [LARGE SCALE GENOMIC DNA]</scope>
    <source>
        <strain evidence="4 5">NEAU-GS14</strain>
    </source>
</reference>
<dbReference type="AlphaFoldDB" id="A0A4U3MM68"/>
<feature type="domain" description="4'-phosphopantetheinyl transferase" evidence="3">
    <location>
        <begin position="105"/>
        <end position="172"/>
    </location>
</feature>
<name>A0A4U3MM68_9ACTN</name>
<dbReference type="InterPro" id="IPR008278">
    <property type="entry name" value="4-PPantetheinyl_Trfase_dom"/>
</dbReference>